<protein>
    <submittedName>
        <fullName evidence="2">Uncharacterized protein</fullName>
    </submittedName>
</protein>
<proteinExistence type="predicted"/>
<accession>A0A381WM67</accession>
<reference evidence="2" key="1">
    <citation type="submission" date="2018-05" db="EMBL/GenBank/DDBJ databases">
        <authorList>
            <person name="Lanie J.A."/>
            <person name="Ng W.-L."/>
            <person name="Kazmierczak K.M."/>
            <person name="Andrzejewski T.M."/>
            <person name="Davidsen T.M."/>
            <person name="Wayne K.J."/>
            <person name="Tettelin H."/>
            <person name="Glass J.I."/>
            <person name="Rusch D."/>
            <person name="Podicherti R."/>
            <person name="Tsui H.-C.T."/>
            <person name="Winkler M.E."/>
        </authorList>
    </citation>
    <scope>NUCLEOTIDE SEQUENCE</scope>
</reference>
<feature type="region of interest" description="Disordered" evidence="1">
    <location>
        <begin position="44"/>
        <end position="68"/>
    </location>
</feature>
<dbReference type="EMBL" id="UINC01012248">
    <property type="protein sequence ID" value="SVA53584.1"/>
    <property type="molecule type" value="Genomic_DNA"/>
</dbReference>
<organism evidence="2">
    <name type="scientific">marine metagenome</name>
    <dbReference type="NCBI Taxonomy" id="408172"/>
    <lineage>
        <taxon>unclassified sequences</taxon>
        <taxon>metagenomes</taxon>
        <taxon>ecological metagenomes</taxon>
    </lineage>
</organism>
<name>A0A381WM67_9ZZZZ</name>
<evidence type="ECO:0000256" key="1">
    <source>
        <dbReference type="SAM" id="MobiDB-lite"/>
    </source>
</evidence>
<gene>
    <name evidence="2" type="ORF">METZ01_LOCUS106438</name>
</gene>
<dbReference type="AlphaFoldDB" id="A0A381WM67"/>
<sequence>MFLLASLGLIAYMVMLMQRLIVDLEADTKTQKIIASRMAANKNVKKLPRPPLPPPPRPETLDEDLAWE</sequence>
<feature type="compositionally biased region" description="Pro residues" evidence="1">
    <location>
        <begin position="49"/>
        <end position="58"/>
    </location>
</feature>
<evidence type="ECO:0000313" key="2">
    <source>
        <dbReference type="EMBL" id="SVA53584.1"/>
    </source>
</evidence>